<protein>
    <recommendedName>
        <fullName evidence="4">Intersectin-EH binding protein Ibp1</fullName>
    </recommendedName>
</protein>
<dbReference type="Proteomes" id="UP000467148">
    <property type="component" value="Chromosome"/>
</dbReference>
<sequence length="87" mass="8940">MPQLRQLLLLPVAGIGAAAAILSAPVAAADVTGTNSQLPQCETVNGDSISGGQTTECATPGNTELNATPQQFPGEDEFYGFPAFGFW</sequence>
<evidence type="ECO:0000256" key="1">
    <source>
        <dbReference type="SAM" id="SignalP"/>
    </source>
</evidence>
<keyword evidence="1" id="KW-0732">Signal</keyword>
<gene>
    <name evidence="2" type="ORF">MHEL_35710</name>
</gene>
<keyword evidence="3" id="KW-1185">Reference proteome</keyword>
<dbReference type="KEGG" id="mhev:MHEL_35710"/>
<accession>A0A7I7T8D1</accession>
<proteinExistence type="predicted"/>
<name>A0A7I7T8D1_9MYCO</name>
<dbReference type="AlphaFoldDB" id="A0A7I7T8D1"/>
<evidence type="ECO:0000313" key="3">
    <source>
        <dbReference type="Proteomes" id="UP000467148"/>
    </source>
</evidence>
<feature type="chain" id="PRO_5038534331" description="Intersectin-EH binding protein Ibp1" evidence="1">
    <location>
        <begin position="29"/>
        <end position="87"/>
    </location>
</feature>
<reference evidence="2 3" key="1">
    <citation type="journal article" date="2019" name="Emerg. Microbes Infect.">
        <title>Comprehensive subspecies identification of 175 nontuberculous mycobacteria species based on 7547 genomic profiles.</title>
        <authorList>
            <person name="Matsumoto Y."/>
            <person name="Kinjo T."/>
            <person name="Motooka D."/>
            <person name="Nabeya D."/>
            <person name="Jung N."/>
            <person name="Uechi K."/>
            <person name="Horii T."/>
            <person name="Iida T."/>
            <person name="Fujita J."/>
            <person name="Nakamura S."/>
        </authorList>
    </citation>
    <scope>NUCLEOTIDE SEQUENCE [LARGE SCALE GENOMIC DNA]</scope>
    <source>
        <strain evidence="2 3">JCM 30396</strain>
    </source>
</reference>
<feature type="signal peptide" evidence="1">
    <location>
        <begin position="1"/>
        <end position="28"/>
    </location>
</feature>
<evidence type="ECO:0000313" key="2">
    <source>
        <dbReference type="EMBL" id="BBY65328.1"/>
    </source>
</evidence>
<evidence type="ECO:0008006" key="4">
    <source>
        <dbReference type="Google" id="ProtNLM"/>
    </source>
</evidence>
<dbReference type="RefSeq" id="WP_163749430.1">
    <property type="nucleotide sequence ID" value="NZ_AP022596.1"/>
</dbReference>
<organism evidence="2 3">
    <name type="scientific">Mycolicibacterium helvum</name>
    <dbReference type="NCBI Taxonomy" id="1534349"/>
    <lineage>
        <taxon>Bacteria</taxon>
        <taxon>Bacillati</taxon>
        <taxon>Actinomycetota</taxon>
        <taxon>Actinomycetes</taxon>
        <taxon>Mycobacteriales</taxon>
        <taxon>Mycobacteriaceae</taxon>
        <taxon>Mycolicibacterium</taxon>
    </lineage>
</organism>
<dbReference type="EMBL" id="AP022596">
    <property type="protein sequence ID" value="BBY65328.1"/>
    <property type="molecule type" value="Genomic_DNA"/>
</dbReference>